<evidence type="ECO:0000256" key="1">
    <source>
        <dbReference type="SAM" id="Phobius"/>
    </source>
</evidence>
<protein>
    <submittedName>
        <fullName evidence="2">Uncharacterized protein</fullName>
    </submittedName>
</protein>
<evidence type="ECO:0000313" key="2">
    <source>
        <dbReference type="EMBL" id="MBW81333.1"/>
    </source>
</evidence>
<organism evidence="2">
    <name type="scientific">Rhizophora mucronata</name>
    <name type="common">Asiatic mangrove</name>
    <dbReference type="NCBI Taxonomy" id="61149"/>
    <lineage>
        <taxon>Eukaryota</taxon>
        <taxon>Viridiplantae</taxon>
        <taxon>Streptophyta</taxon>
        <taxon>Embryophyta</taxon>
        <taxon>Tracheophyta</taxon>
        <taxon>Spermatophyta</taxon>
        <taxon>Magnoliopsida</taxon>
        <taxon>eudicotyledons</taxon>
        <taxon>Gunneridae</taxon>
        <taxon>Pentapetalae</taxon>
        <taxon>rosids</taxon>
        <taxon>fabids</taxon>
        <taxon>Malpighiales</taxon>
        <taxon>Rhizophoraceae</taxon>
        <taxon>Rhizophora</taxon>
    </lineage>
</organism>
<name>A0A2P2IJD6_RHIMU</name>
<dbReference type="EMBL" id="GGEC01000850">
    <property type="protein sequence ID" value="MBW81333.1"/>
    <property type="molecule type" value="Transcribed_RNA"/>
</dbReference>
<sequence length="57" mass="6536">MSADIFLILKIQFHQLPIRGFFTWTTNLIDCLSAVRAFVVLLIARISLYLCVFSSDN</sequence>
<dbReference type="AlphaFoldDB" id="A0A2P2IJD6"/>
<feature type="transmembrane region" description="Helical" evidence="1">
    <location>
        <begin position="34"/>
        <end position="53"/>
    </location>
</feature>
<proteinExistence type="predicted"/>
<accession>A0A2P2IJD6</accession>
<keyword evidence="1" id="KW-0812">Transmembrane</keyword>
<keyword evidence="1" id="KW-1133">Transmembrane helix</keyword>
<keyword evidence="1" id="KW-0472">Membrane</keyword>
<reference evidence="2" key="1">
    <citation type="submission" date="2018-02" db="EMBL/GenBank/DDBJ databases">
        <title>Rhizophora mucronata_Transcriptome.</title>
        <authorList>
            <person name="Meera S.P."/>
            <person name="Sreeshan A."/>
            <person name="Augustine A."/>
        </authorList>
    </citation>
    <scope>NUCLEOTIDE SEQUENCE</scope>
    <source>
        <tissue evidence="2">Leaf</tissue>
    </source>
</reference>